<feature type="domain" description="Piwi" evidence="2">
    <location>
        <begin position="145"/>
        <end position="274"/>
    </location>
</feature>
<dbReference type="PROSITE" id="PS50821">
    <property type="entry name" value="PAZ"/>
    <property type="match status" value="1"/>
</dbReference>
<dbReference type="SUPFAM" id="SSF53098">
    <property type="entry name" value="Ribonuclease H-like"/>
    <property type="match status" value="1"/>
</dbReference>
<dbReference type="Gene3D" id="2.170.260.10">
    <property type="entry name" value="paz domain"/>
    <property type="match status" value="1"/>
</dbReference>
<dbReference type="EMBL" id="AUPC02000108">
    <property type="protein sequence ID" value="POG71434.1"/>
    <property type="molecule type" value="Genomic_DNA"/>
</dbReference>
<keyword evidence="4" id="KW-1185">Reference proteome</keyword>
<reference evidence="3 4" key="2">
    <citation type="journal article" date="2018" name="New Phytol.">
        <title>High intraspecific genome diversity in the model arbuscular mycorrhizal symbiont Rhizophagus irregularis.</title>
        <authorList>
            <person name="Chen E.C.H."/>
            <person name="Morin E."/>
            <person name="Beaudet D."/>
            <person name="Noel J."/>
            <person name="Yildirir G."/>
            <person name="Ndikumana S."/>
            <person name="Charron P."/>
            <person name="St-Onge C."/>
            <person name="Giorgi J."/>
            <person name="Kruger M."/>
            <person name="Marton T."/>
            <person name="Ropars J."/>
            <person name="Grigoriev I.V."/>
            <person name="Hainaut M."/>
            <person name="Henrissat B."/>
            <person name="Roux C."/>
            <person name="Martin F."/>
            <person name="Corradi N."/>
        </authorList>
    </citation>
    <scope>NUCLEOTIDE SEQUENCE [LARGE SCALE GENOMIC DNA]</scope>
    <source>
        <strain evidence="3 4">DAOM 197198</strain>
    </source>
</reference>
<sequence>MMINIDFHATAFYESSSLTRIVKKVLNKRTIEELRDISERDRLKIENFLKNLKIYATHDENALNRRFRISKVTNTSDSNTTTFDDNGNQTDVASYFQRKYNMQLQHPFLPCIVIREETYLPLEVCNVVEQVWLKAGNDAKAQPQLILCILPNTGVSLYDAEIKRVGDTVTGVVTLCIQSRNMFAIKKQYCVNVYLKINAKLGGMNSFINPSQLLFVSESPTIILGASVIHPVPGDTSRPSIAAVAASIDAMASRYVASIRVQQEVISHLADMTK</sequence>
<dbReference type="InterPro" id="IPR012337">
    <property type="entry name" value="RNaseH-like_sf"/>
</dbReference>
<dbReference type="PANTHER" id="PTHR22891">
    <property type="entry name" value="EUKARYOTIC TRANSLATION INITIATION FACTOR 2C"/>
    <property type="match status" value="1"/>
</dbReference>
<protein>
    <recommendedName>
        <fullName evidence="5">Piwi domain-containing protein</fullName>
    </recommendedName>
</protein>
<evidence type="ECO:0000259" key="1">
    <source>
        <dbReference type="PROSITE" id="PS50821"/>
    </source>
</evidence>
<accession>A0A2P4Q1F9</accession>
<dbReference type="InterPro" id="IPR036397">
    <property type="entry name" value="RNaseH_sf"/>
</dbReference>
<organism evidence="3 4">
    <name type="scientific">Rhizophagus irregularis (strain DAOM 181602 / DAOM 197198 / MUCL 43194)</name>
    <name type="common">Arbuscular mycorrhizal fungus</name>
    <name type="synonym">Glomus intraradices</name>
    <dbReference type="NCBI Taxonomy" id="747089"/>
    <lineage>
        <taxon>Eukaryota</taxon>
        <taxon>Fungi</taxon>
        <taxon>Fungi incertae sedis</taxon>
        <taxon>Mucoromycota</taxon>
        <taxon>Glomeromycotina</taxon>
        <taxon>Glomeromycetes</taxon>
        <taxon>Glomerales</taxon>
        <taxon>Glomeraceae</taxon>
        <taxon>Rhizophagus</taxon>
    </lineage>
</organism>
<dbReference type="Proteomes" id="UP000018888">
    <property type="component" value="Unassembled WGS sequence"/>
</dbReference>
<evidence type="ECO:0000259" key="2">
    <source>
        <dbReference type="PROSITE" id="PS50822"/>
    </source>
</evidence>
<dbReference type="InterPro" id="IPR003165">
    <property type="entry name" value="Piwi"/>
</dbReference>
<dbReference type="CDD" id="cd02846">
    <property type="entry name" value="PAZ_argonaute_like"/>
    <property type="match status" value="1"/>
</dbReference>
<dbReference type="InterPro" id="IPR003100">
    <property type="entry name" value="PAZ_dom"/>
</dbReference>
<dbReference type="PROSITE" id="PS50822">
    <property type="entry name" value="PIWI"/>
    <property type="match status" value="1"/>
</dbReference>
<dbReference type="Pfam" id="PF02170">
    <property type="entry name" value="PAZ"/>
    <property type="match status" value="1"/>
</dbReference>
<dbReference type="SUPFAM" id="SSF101690">
    <property type="entry name" value="PAZ domain"/>
    <property type="match status" value="1"/>
</dbReference>
<dbReference type="Gene3D" id="3.30.420.10">
    <property type="entry name" value="Ribonuclease H-like superfamily/Ribonuclease H"/>
    <property type="match status" value="1"/>
</dbReference>
<dbReference type="Pfam" id="PF02171">
    <property type="entry name" value="Piwi"/>
    <property type="match status" value="1"/>
</dbReference>
<gene>
    <name evidence="3" type="ORF">GLOIN_2v1478501</name>
</gene>
<dbReference type="InterPro" id="IPR036085">
    <property type="entry name" value="PAZ_dom_sf"/>
</dbReference>
<proteinExistence type="predicted"/>
<dbReference type="AlphaFoldDB" id="A0A2P4Q1F9"/>
<dbReference type="GO" id="GO:0003723">
    <property type="term" value="F:RNA binding"/>
    <property type="evidence" value="ECO:0007669"/>
    <property type="project" value="InterPro"/>
</dbReference>
<name>A0A2P4Q1F9_RHIID</name>
<feature type="domain" description="PAZ" evidence="1">
    <location>
        <begin position="17"/>
        <end position="129"/>
    </location>
</feature>
<reference evidence="3 4" key="1">
    <citation type="journal article" date="2013" name="Proc. Natl. Acad. Sci. U.S.A.">
        <title>Genome of an arbuscular mycorrhizal fungus provides insight into the oldest plant symbiosis.</title>
        <authorList>
            <person name="Tisserant E."/>
            <person name="Malbreil M."/>
            <person name="Kuo A."/>
            <person name="Kohler A."/>
            <person name="Symeonidi A."/>
            <person name="Balestrini R."/>
            <person name="Charron P."/>
            <person name="Duensing N."/>
            <person name="Frei Dit Frey N."/>
            <person name="Gianinazzi-Pearson V."/>
            <person name="Gilbert L.B."/>
            <person name="Handa Y."/>
            <person name="Herr J.R."/>
            <person name="Hijri M."/>
            <person name="Koul R."/>
            <person name="Kawaguchi M."/>
            <person name="Krajinski F."/>
            <person name="Lammers P.J."/>
            <person name="Masclaux F.G."/>
            <person name="Murat C."/>
            <person name="Morin E."/>
            <person name="Ndikumana S."/>
            <person name="Pagni M."/>
            <person name="Petitpierre D."/>
            <person name="Requena N."/>
            <person name="Rosikiewicz P."/>
            <person name="Riley R."/>
            <person name="Saito K."/>
            <person name="San Clemente H."/>
            <person name="Shapiro H."/>
            <person name="van Tuinen D."/>
            <person name="Becard G."/>
            <person name="Bonfante P."/>
            <person name="Paszkowski U."/>
            <person name="Shachar-Hill Y.Y."/>
            <person name="Tuskan G.A."/>
            <person name="Young P.W."/>
            <person name="Sanders I.R."/>
            <person name="Henrissat B."/>
            <person name="Rensing S.A."/>
            <person name="Grigoriev I.V."/>
            <person name="Corradi N."/>
            <person name="Roux C."/>
            <person name="Martin F."/>
        </authorList>
    </citation>
    <scope>NUCLEOTIDE SEQUENCE [LARGE SCALE GENOMIC DNA]</scope>
    <source>
        <strain evidence="3 4">DAOM 197198</strain>
    </source>
</reference>
<evidence type="ECO:0008006" key="5">
    <source>
        <dbReference type="Google" id="ProtNLM"/>
    </source>
</evidence>
<evidence type="ECO:0000313" key="3">
    <source>
        <dbReference type="EMBL" id="POG71434.1"/>
    </source>
</evidence>
<evidence type="ECO:0000313" key="4">
    <source>
        <dbReference type="Proteomes" id="UP000018888"/>
    </source>
</evidence>
<comment type="caution">
    <text evidence="3">The sequence shown here is derived from an EMBL/GenBank/DDBJ whole genome shotgun (WGS) entry which is preliminary data.</text>
</comment>
<dbReference type="SMART" id="SM00949">
    <property type="entry name" value="PAZ"/>
    <property type="match status" value="1"/>
</dbReference>